<evidence type="ECO:0000313" key="1">
    <source>
        <dbReference type="Proteomes" id="UP000887578"/>
    </source>
</evidence>
<sequence>MDNHLVALLSHSNFSVSVEAARIVVNLQDFDTSSSTLINLLPNIIQRLCDTKPKKQKVFCKAIVDYCENKSTSDEDVRFIIGQVINSTTTNSSSFKIVYGMKVNYSIRYNIALMAFQYGHWREVALPLLQIF</sequence>
<dbReference type="InterPro" id="IPR016024">
    <property type="entry name" value="ARM-type_fold"/>
</dbReference>
<reference evidence="2" key="1">
    <citation type="submission" date="2022-11" db="UniProtKB">
        <authorList>
            <consortium name="WormBaseParasite"/>
        </authorList>
    </citation>
    <scope>IDENTIFICATION</scope>
</reference>
<protein>
    <submittedName>
        <fullName evidence="2">Uncharacterized protein</fullName>
    </submittedName>
</protein>
<dbReference type="WBParaSite" id="PDA_v2.g4155.t1">
    <property type="protein sequence ID" value="PDA_v2.g4155.t1"/>
    <property type="gene ID" value="PDA_v2.g4155"/>
</dbReference>
<evidence type="ECO:0000313" key="2">
    <source>
        <dbReference type="WBParaSite" id="PDA_v2.g4155.t1"/>
    </source>
</evidence>
<name>A0A914QLP1_9BILA</name>
<dbReference type="Proteomes" id="UP000887578">
    <property type="component" value="Unplaced"/>
</dbReference>
<dbReference type="SUPFAM" id="SSF48371">
    <property type="entry name" value="ARM repeat"/>
    <property type="match status" value="1"/>
</dbReference>
<accession>A0A914QLP1</accession>
<organism evidence="1 2">
    <name type="scientific">Panagrolaimus davidi</name>
    <dbReference type="NCBI Taxonomy" id="227884"/>
    <lineage>
        <taxon>Eukaryota</taxon>
        <taxon>Metazoa</taxon>
        <taxon>Ecdysozoa</taxon>
        <taxon>Nematoda</taxon>
        <taxon>Chromadorea</taxon>
        <taxon>Rhabditida</taxon>
        <taxon>Tylenchina</taxon>
        <taxon>Panagrolaimomorpha</taxon>
        <taxon>Panagrolaimoidea</taxon>
        <taxon>Panagrolaimidae</taxon>
        <taxon>Panagrolaimus</taxon>
    </lineage>
</organism>
<proteinExistence type="predicted"/>
<keyword evidence="1" id="KW-1185">Reference proteome</keyword>
<dbReference type="AlphaFoldDB" id="A0A914QLP1"/>